<dbReference type="PANTHER" id="PTHR43599:SF3">
    <property type="entry name" value="SI:DKEY-6E2.2"/>
    <property type="match status" value="1"/>
</dbReference>
<dbReference type="HOGENOM" id="CLU_061495_2_0_0"/>
<dbReference type="EC" id="6.3.2.6" evidence="8"/>
<dbReference type="Proteomes" id="UP000007382">
    <property type="component" value="Chromosome"/>
</dbReference>
<dbReference type="HAMAP" id="MF_00137">
    <property type="entry name" value="SAICAR_synth"/>
    <property type="match status" value="1"/>
</dbReference>
<dbReference type="KEGG" id="lfc:LFE_1143"/>
<gene>
    <name evidence="8" type="primary">purC</name>
    <name evidence="10" type="ordered locus">LFE_1143</name>
</gene>
<dbReference type="UniPathway" id="UPA00074">
    <property type="reaction ID" value="UER00131"/>
</dbReference>
<reference evidence="11" key="2">
    <citation type="submission" date="2012-03" db="EMBL/GenBank/DDBJ databases">
        <title>The complete genome sequence of the pioneer microbe on fresh volcanic deposit, Leptospirillum ferrooxidans strain C2-3.</title>
        <authorList>
            <person name="Fujimura R."/>
            <person name="Sato Y."/>
            <person name="Nishizawa T."/>
            <person name="Nanba K."/>
            <person name="Oshima K."/>
            <person name="Hattori M."/>
            <person name="Kamijo T."/>
            <person name="Ohta H."/>
        </authorList>
    </citation>
    <scope>NUCLEOTIDE SEQUENCE [LARGE SCALE GENOMIC DNA]</scope>
    <source>
        <strain evidence="11">C2-3</strain>
    </source>
</reference>
<proteinExistence type="inferred from homology"/>
<dbReference type="GO" id="GO:0005524">
    <property type="term" value="F:ATP binding"/>
    <property type="evidence" value="ECO:0007669"/>
    <property type="project" value="UniProtKB-KW"/>
</dbReference>
<dbReference type="SUPFAM" id="SSF56104">
    <property type="entry name" value="SAICAR synthase-like"/>
    <property type="match status" value="1"/>
</dbReference>
<evidence type="ECO:0000256" key="5">
    <source>
        <dbReference type="ARBA" id="ARBA00022755"/>
    </source>
</evidence>
<sequence>MSVGDKIYEGKAKILRETEDPLVVIQDFKDDATAFNALKKGTIRGKGKINCTLSTYFFSYLSRHGIPTHFLSQESEHVMKIKRLQMIPLEVVMRNIVAGSLAKRTGLPEGQPLPKPVLEWYYKRDDLGDPIVNRDHIRMMGLASDNVLRSVESLARRINDLLAAHLLEKGILLVDMKLEFGTDSKGVVLLGDEISGDTCRFWDSTTKEKMDKDRFRQDLGQVEEFYQEVFRRVTGHD</sequence>
<keyword evidence="6 8" id="KW-0067">ATP-binding</keyword>
<evidence type="ECO:0000256" key="6">
    <source>
        <dbReference type="ARBA" id="ARBA00022840"/>
    </source>
</evidence>
<feature type="domain" description="SAICAR synthetase/ADE2 N-terminal" evidence="9">
    <location>
        <begin position="6"/>
        <end position="232"/>
    </location>
</feature>
<evidence type="ECO:0000256" key="1">
    <source>
        <dbReference type="ARBA" id="ARBA00004672"/>
    </source>
</evidence>
<dbReference type="GO" id="GO:0004639">
    <property type="term" value="F:phosphoribosylaminoimidazolesuccinocarboxamide synthase activity"/>
    <property type="evidence" value="ECO:0007669"/>
    <property type="project" value="UniProtKB-UniRule"/>
</dbReference>
<dbReference type="InterPro" id="IPR050089">
    <property type="entry name" value="SAICAR_synthetase"/>
</dbReference>
<dbReference type="PANTHER" id="PTHR43599">
    <property type="entry name" value="MULTIFUNCTIONAL PROTEIN ADE2"/>
    <property type="match status" value="1"/>
</dbReference>
<organism evidence="10 11">
    <name type="scientific">Leptospirillum ferrooxidans (strain C2-3)</name>
    <dbReference type="NCBI Taxonomy" id="1162668"/>
    <lineage>
        <taxon>Bacteria</taxon>
        <taxon>Pseudomonadati</taxon>
        <taxon>Nitrospirota</taxon>
        <taxon>Nitrospiria</taxon>
        <taxon>Nitrospirales</taxon>
        <taxon>Nitrospiraceae</taxon>
        <taxon>Leptospirillum</taxon>
    </lineage>
</organism>
<comment type="similarity">
    <text evidence="2 8">Belongs to the SAICAR synthetase family.</text>
</comment>
<evidence type="ECO:0000256" key="7">
    <source>
        <dbReference type="ARBA" id="ARBA00048475"/>
    </source>
</evidence>
<evidence type="ECO:0000313" key="10">
    <source>
        <dbReference type="EMBL" id="BAM06834.1"/>
    </source>
</evidence>
<dbReference type="Gene3D" id="3.30.200.20">
    <property type="entry name" value="Phosphorylase Kinase, domain 1"/>
    <property type="match status" value="1"/>
</dbReference>
<protein>
    <recommendedName>
        <fullName evidence="8">Phosphoribosylaminoimidazole-succinocarboxamide synthase</fullName>
        <ecNumber evidence="8">6.3.2.6</ecNumber>
    </recommendedName>
    <alternativeName>
        <fullName evidence="8">SAICAR synthetase</fullName>
    </alternativeName>
</protein>
<comment type="pathway">
    <text evidence="1 8">Purine metabolism; IMP biosynthesis via de novo pathway; 5-amino-1-(5-phospho-D-ribosyl)imidazole-4-carboxamide from 5-amino-1-(5-phospho-D-ribosyl)imidazole-4-carboxylate: step 1/2.</text>
</comment>
<dbReference type="AlphaFoldDB" id="I0INI5"/>
<dbReference type="Gene3D" id="3.30.470.20">
    <property type="entry name" value="ATP-grasp fold, B domain"/>
    <property type="match status" value="1"/>
</dbReference>
<dbReference type="InterPro" id="IPR001636">
    <property type="entry name" value="SAICAR_synth"/>
</dbReference>
<keyword evidence="4 8" id="KW-0547">Nucleotide-binding</keyword>
<dbReference type="InterPro" id="IPR033934">
    <property type="entry name" value="SAICAR_synt_PurC"/>
</dbReference>
<dbReference type="RefSeq" id="WP_014449324.1">
    <property type="nucleotide sequence ID" value="NC_017094.1"/>
</dbReference>
<evidence type="ECO:0000256" key="4">
    <source>
        <dbReference type="ARBA" id="ARBA00022741"/>
    </source>
</evidence>
<reference evidence="10 11" key="1">
    <citation type="journal article" date="2012" name="J. Bacteriol.">
        <title>Complete Genome Sequence of Leptospirillum ferrooxidans Strain C2-3, Isolated from a Fresh Volcanic Ash Deposit on the Island of Miyake, Japan.</title>
        <authorList>
            <person name="Fujimura R."/>
            <person name="Sato Y."/>
            <person name="Nishizawa T."/>
            <person name="Oshima K."/>
            <person name="Kim S.-W."/>
            <person name="Hattori M."/>
            <person name="Kamijo T."/>
            <person name="Ohta H."/>
        </authorList>
    </citation>
    <scope>NUCLEOTIDE SEQUENCE [LARGE SCALE GENOMIC DNA]</scope>
    <source>
        <strain evidence="10 11">C2-3</strain>
    </source>
</reference>
<dbReference type="GO" id="GO:0009236">
    <property type="term" value="P:cobalamin biosynthetic process"/>
    <property type="evidence" value="ECO:0007669"/>
    <property type="project" value="InterPro"/>
</dbReference>
<evidence type="ECO:0000256" key="3">
    <source>
        <dbReference type="ARBA" id="ARBA00022598"/>
    </source>
</evidence>
<keyword evidence="5 8" id="KW-0658">Purine biosynthesis</keyword>
<dbReference type="PROSITE" id="PS01058">
    <property type="entry name" value="SAICAR_SYNTHETASE_2"/>
    <property type="match status" value="1"/>
</dbReference>
<keyword evidence="11" id="KW-1185">Reference proteome</keyword>
<dbReference type="NCBIfam" id="TIGR00081">
    <property type="entry name" value="purC"/>
    <property type="match status" value="1"/>
</dbReference>
<dbReference type="InterPro" id="IPR018236">
    <property type="entry name" value="SAICAR_synthetase_CS"/>
</dbReference>
<accession>I0INI5</accession>
<dbReference type="FunFam" id="3.30.470.20:FF:000006">
    <property type="entry name" value="Phosphoribosylaminoimidazole-succinocarboxamide synthase"/>
    <property type="match status" value="1"/>
</dbReference>
<name>I0INI5_LEPFC</name>
<evidence type="ECO:0000256" key="8">
    <source>
        <dbReference type="HAMAP-Rule" id="MF_00137"/>
    </source>
</evidence>
<dbReference type="Pfam" id="PF01259">
    <property type="entry name" value="SAICAR_synt"/>
    <property type="match status" value="1"/>
</dbReference>
<dbReference type="EMBL" id="AP012342">
    <property type="protein sequence ID" value="BAM06834.1"/>
    <property type="molecule type" value="Genomic_DNA"/>
</dbReference>
<dbReference type="eggNOG" id="COG0152">
    <property type="taxonomic scope" value="Bacteria"/>
</dbReference>
<dbReference type="OrthoDB" id="9801549at2"/>
<comment type="catalytic activity">
    <reaction evidence="7 8">
        <text>5-amino-1-(5-phospho-D-ribosyl)imidazole-4-carboxylate + L-aspartate + ATP = (2S)-2-[5-amino-1-(5-phospho-beta-D-ribosyl)imidazole-4-carboxamido]succinate + ADP + phosphate + 2 H(+)</text>
        <dbReference type="Rhea" id="RHEA:22628"/>
        <dbReference type="ChEBI" id="CHEBI:15378"/>
        <dbReference type="ChEBI" id="CHEBI:29991"/>
        <dbReference type="ChEBI" id="CHEBI:30616"/>
        <dbReference type="ChEBI" id="CHEBI:43474"/>
        <dbReference type="ChEBI" id="CHEBI:58443"/>
        <dbReference type="ChEBI" id="CHEBI:77657"/>
        <dbReference type="ChEBI" id="CHEBI:456216"/>
        <dbReference type="EC" id="6.3.2.6"/>
    </reaction>
</comment>
<evidence type="ECO:0000313" key="11">
    <source>
        <dbReference type="Proteomes" id="UP000007382"/>
    </source>
</evidence>
<dbReference type="CDD" id="cd01415">
    <property type="entry name" value="SAICAR_synt_PurC"/>
    <property type="match status" value="1"/>
</dbReference>
<dbReference type="InterPro" id="IPR028923">
    <property type="entry name" value="SAICAR_synt/ADE2_N"/>
</dbReference>
<dbReference type="STRING" id="1162668.LFE_1143"/>
<dbReference type="GO" id="GO:0006189">
    <property type="term" value="P:'de novo' IMP biosynthetic process"/>
    <property type="evidence" value="ECO:0007669"/>
    <property type="project" value="UniProtKB-UniRule"/>
</dbReference>
<evidence type="ECO:0000256" key="2">
    <source>
        <dbReference type="ARBA" id="ARBA00010190"/>
    </source>
</evidence>
<dbReference type="PATRIC" id="fig|1162668.3.peg.1325"/>
<keyword evidence="3 8" id="KW-0436">Ligase</keyword>
<evidence type="ECO:0000259" key="9">
    <source>
        <dbReference type="Pfam" id="PF01259"/>
    </source>
</evidence>